<dbReference type="AlphaFoldDB" id="A0A914C433"/>
<evidence type="ECO:0000313" key="5">
    <source>
        <dbReference type="WBParaSite" id="ACRNAN_Path_242.g903.t1"/>
    </source>
</evidence>
<dbReference type="SUPFAM" id="SSF50249">
    <property type="entry name" value="Nucleic acid-binding proteins"/>
    <property type="match status" value="1"/>
</dbReference>
<reference evidence="5" key="1">
    <citation type="submission" date="2022-11" db="UniProtKB">
        <authorList>
            <consortium name="WormBaseParasite"/>
        </authorList>
    </citation>
    <scope>IDENTIFICATION</scope>
</reference>
<comment type="similarity">
    <text evidence="1">Belongs to the replication factor A protein 2 family.</text>
</comment>
<dbReference type="InterPro" id="IPR012340">
    <property type="entry name" value="NA-bd_OB-fold"/>
</dbReference>
<dbReference type="InterPro" id="IPR036388">
    <property type="entry name" value="WH-like_DNA-bd_sf"/>
</dbReference>
<dbReference type="InterPro" id="IPR014892">
    <property type="entry name" value="RPA_C"/>
</dbReference>
<accession>A0A914C433</accession>
<dbReference type="Proteomes" id="UP000887540">
    <property type="component" value="Unplaced"/>
</dbReference>
<dbReference type="Gene3D" id="2.40.50.140">
    <property type="entry name" value="Nucleic acid-binding proteins"/>
    <property type="match status" value="1"/>
</dbReference>
<dbReference type="InterPro" id="IPR036390">
    <property type="entry name" value="WH_DNA-bd_sf"/>
</dbReference>
<evidence type="ECO:0000313" key="4">
    <source>
        <dbReference type="Proteomes" id="UP000887540"/>
    </source>
</evidence>
<dbReference type="Pfam" id="PF08784">
    <property type="entry name" value="RPA_C"/>
    <property type="match status" value="1"/>
</dbReference>
<dbReference type="SUPFAM" id="SSF46785">
    <property type="entry name" value="Winged helix' DNA-binding domain"/>
    <property type="match status" value="1"/>
</dbReference>
<proteinExistence type="inferred from homology"/>
<feature type="domain" description="Replication protein A C-terminal" evidence="3">
    <location>
        <begin position="201"/>
        <end position="296"/>
    </location>
</feature>
<organism evidence="4 5">
    <name type="scientific">Acrobeloides nanus</name>
    <dbReference type="NCBI Taxonomy" id="290746"/>
    <lineage>
        <taxon>Eukaryota</taxon>
        <taxon>Metazoa</taxon>
        <taxon>Ecdysozoa</taxon>
        <taxon>Nematoda</taxon>
        <taxon>Chromadorea</taxon>
        <taxon>Rhabditida</taxon>
        <taxon>Tylenchina</taxon>
        <taxon>Cephalobomorpha</taxon>
        <taxon>Cephaloboidea</taxon>
        <taxon>Cephalobidae</taxon>
        <taxon>Acrobeloides</taxon>
    </lineage>
</organism>
<protein>
    <submittedName>
        <fullName evidence="5">Replication protein A C-terminal domain-containing protein</fullName>
    </submittedName>
</protein>
<sequence>MDASFDAYGGGGWGDEADKSMLSTQRKAEFDKVPIPVLVYDLCRMMQGEENYVIGAHKFTTVRIVARVVQAQEVDNGNQLIYDVIDTNDNDTKNVFKIVHYQGVDARQYGQCDTFQTGSIIHAIGRLRSFDGRLNLVAFQIRPVEGEGEIEAFNLETKLAKIYYGVKNIPDRLINNSMDEFRGTLFSAEAPDRSKPTDAAAGITQGRPLNPAQSRQQNVGPPSAKRLQQQSTDGGARGLIGQKARIYDLLMKNNVDEQGLSVGSIKQMLRNFTPRFEQDLAELVDDGVIYQTLDDQHYAAV</sequence>
<evidence type="ECO:0000259" key="3">
    <source>
        <dbReference type="Pfam" id="PF08784"/>
    </source>
</evidence>
<keyword evidence="4" id="KW-1185">Reference proteome</keyword>
<feature type="region of interest" description="Disordered" evidence="2">
    <location>
        <begin position="187"/>
        <end position="235"/>
    </location>
</feature>
<feature type="compositionally biased region" description="Polar residues" evidence="2">
    <location>
        <begin position="211"/>
        <end position="233"/>
    </location>
</feature>
<evidence type="ECO:0000256" key="1">
    <source>
        <dbReference type="ARBA" id="ARBA00007815"/>
    </source>
</evidence>
<evidence type="ECO:0000256" key="2">
    <source>
        <dbReference type="SAM" id="MobiDB-lite"/>
    </source>
</evidence>
<name>A0A914C433_9BILA</name>
<dbReference type="WBParaSite" id="ACRNAN_Path_242.g903.t1">
    <property type="protein sequence ID" value="ACRNAN_Path_242.g903.t1"/>
    <property type="gene ID" value="ACRNAN_Path_242.g903"/>
</dbReference>
<dbReference type="Gene3D" id="1.10.10.10">
    <property type="entry name" value="Winged helix-like DNA-binding domain superfamily/Winged helix DNA-binding domain"/>
    <property type="match status" value="1"/>
</dbReference>